<dbReference type="Proteomes" id="UP000037688">
    <property type="component" value="Unassembled WGS sequence"/>
</dbReference>
<name>A0A0M9BIE9_9BACL</name>
<keyword evidence="1" id="KW-0472">Membrane</keyword>
<comment type="caution">
    <text evidence="2">The sequence shown here is derived from an EMBL/GenBank/DDBJ whole genome shotgun (WGS) entry which is preliminary data.</text>
</comment>
<dbReference type="AlphaFoldDB" id="A0A0M9BIE9"/>
<dbReference type="InterPro" id="IPR025321">
    <property type="entry name" value="DUF4227"/>
</dbReference>
<reference evidence="2 3" key="1">
    <citation type="submission" date="2015-08" db="EMBL/GenBank/DDBJ databases">
        <title>Draft genome sequence of cellulolytic and xylanolytic Paenibacillus sp. A59, isolated from a decaying forest soil from Patagonia, Argentina.</title>
        <authorList>
            <person name="Ghio S."/>
            <person name="Caceres A.M."/>
            <person name="Talia P."/>
            <person name="Grasso D."/>
            <person name="Campos E."/>
        </authorList>
    </citation>
    <scope>NUCLEOTIDE SEQUENCE [LARGE SCALE GENOMIC DNA]</scope>
    <source>
        <strain evidence="2 3">A59</strain>
    </source>
</reference>
<sequence length="80" mass="9570">MIISLRRGLRFIRFIVFFAALVYLFYHVLDLFNGWISPVDQYQMPTGNAVKVFQEMVWPSNGEGRPTMAERLRLFYWYGE</sequence>
<keyword evidence="1" id="KW-0812">Transmembrane</keyword>
<dbReference type="OrthoDB" id="2691647at2"/>
<evidence type="ECO:0008006" key="4">
    <source>
        <dbReference type="Google" id="ProtNLM"/>
    </source>
</evidence>
<dbReference type="Pfam" id="PF14004">
    <property type="entry name" value="DUF4227"/>
    <property type="match status" value="1"/>
</dbReference>
<evidence type="ECO:0000256" key="1">
    <source>
        <dbReference type="SAM" id="Phobius"/>
    </source>
</evidence>
<organism evidence="2 3">
    <name type="scientific">Paenibacillus xylanivorans</name>
    <dbReference type="NCBI Taxonomy" id="1705561"/>
    <lineage>
        <taxon>Bacteria</taxon>
        <taxon>Bacillati</taxon>
        <taxon>Bacillota</taxon>
        <taxon>Bacilli</taxon>
        <taxon>Bacillales</taxon>
        <taxon>Paenibacillaceae</taxon>
        <taxon>Paenibacillus</taxon>
    </lineage>
</organism>
<feature type="transmembrane region" description="Helical" evidence="1">
    <location>
        <begin position="12"/>
        <end position="29"/>
    </location>
</feature>
<dbReference type="EMBL" id="LITU01000083">
    <property type="protein sequence ID" value="KOY12833.1"/>
    <property type="molecule type" value="Genomic_DNA"/>
</dbReference>
<evidence type="ECO:0000313" key="3">
    <source>
        <dbReference type="Proteomes" id="UP000037688"/>
    </source>
</evidence>
<gene>
    <name evidence="2" type="ORF">AMS66_31100</name>
</gene>
<keyword evidence="3" id="KW-1185">Reference proteome</keyword>
<protein>
    <recommendedName>
        <fullName evidence="4">DUF4227 domain-containing protein</fullName>
    </recommendedName>
</protein>
<dbReference type="PATRIC" id="fig|1705561.3.peg.6585"/>
<evidence type="ECO:0000313" key="2">
    <source>
        <dbReference type="EMBL" id="KOY12833.1"/>
    </source>
</evidence>
<keyword evidence="1" id="KW-1133">Transmembrane helix</keyword>
<proteinExistence type="predicted"/>
<dbReference type="RefSeq" id="WP_053784441.1">
    <property type="nucleotide sequence ID" value="NZ_LITU01000083.1"/>
</dbReference>
<accession>A0A0M9BIE9</accession>